<evidence type="ECO:0000313" key="3">
    <source>
        <dbReference type="EMBL" id="CAB3363598.1"/>
    </source>
</evidence>
<accession>A0A8S1BYA3</accession>
<gene>
    <name evidence="3" type="ORF">CLODIP_2_CD02297</name>
</gene>
<evidence type="ECO:0000313" key="4">
    <source>
        <dbReference type="Proteomes" id="UP000494165"/>
    </source>
</evidence>
<sequence>MFTSTAALKPKVTGFLNFFFRLSTPICPFSPAFCATRRIRGHSKVSGMDEEIEELLHRPLRRQVVRANAPNQVRLVPILSVQRLEERGNGQPPRMSNLNRLLMVVRDSEDPPVPNLNMYVRPNETVFSRTPQPTQPTAAAQSAAPAAAEPPEPPVPSTNPAPQNSVTSLAANQKVPWEEFKNFKKNKRRRIDKQRALVKSMRASEKIRMLEQRREKLTAAVMKGKLELEYLGVQLHGMESGDYPSTFGPIVRLQKQKLKDKLDQLKTLFEQFKDELAVYKKEKNGFKDMCGLSDSKKAPASAGDQL</sequence>
<comment type="caution">
    <text evidence="3">The sequence shown here is derived from an EMBL/GenBank/DDBJ whole genome shotgun (WGS) entry which is preliminary data.</text>
</comment>
<keyword evidence="4" id="KW-1185">Reference proteome</keyword>
<dbReference type="EMBL" id="CADEPI010000012">
    <property type="protein sequence ID" value="CAB3363598.1"/>
    <property type="molecule type" value="Genomic_DNA"/>
</dbReference>
<keyword evidence="1" id="KW-0175">Coiled coil</keyword>
<feature type="coiled-coil region" evidence="1">
    <location>
        <begin position="255"/>
        <end position="282"/>
    </location>
</feature>
<feature type="region of interest" description="Disordered" evidence="2">
    <location>
        <begin position="126"/>
        <end position="170"/>
    </location>
</feature>
<feature type="compositionally biased region" description="Low complexity" evidence="2">
    <location>
        <begin position="130"/>
        <end position="147"/>
    </location>
</feature>
<feature type="compositionally biased region" description="Pro residues" evidence="2">
    <location>
        <begin position="148"/>
        <end position="159"/>
    </location>
</feature>
<dbReference type="Proteomes" id="UP000494165">
    <property type="component" value="Unassembled WGS sequence"/>
</dbReference>
<proteinExistence type="predicted"/>
<dbReference type="AlphaFoldDB" id="A0A8S1BYA3"/>
<organism evidence="3 4">
    <name type="scientific">Cloeon dipterum</name>
    <dbReference type="NCBI Taxonomy" id="197152"/>
    <lineage>
        <taxon>Eukaryota</taxon>
        <taxon>Metazoa</taxon>
        <taxon>Ecdysozoa</taxon>
        <taxon>Arthropoda</taxon>
        <taxon>Hexapoda</taxon>
        <taxon>Insecta</taxon>
        <taxon>Pterygota</taxon>
        <taxon>Palaeoptera</taxon>
        <taxon>Ephemeroptera</taxon>
        <taxon>Pisciforma</taxon>
        <taxon>Baetidae</taxon>
        <taxon>Cloeon</taxon>
    </lineage>
</organism>
<protein>
    <submittedName>
        <fullName evidence="3">Uncharacterized protein</fullName>
    </submittedName>
</protein>
<reference evidence="3 4" key="1">
    <citation type="submission" date="2020-04" db="EMBL/GenBank/DDBJ databases">
        <authorList>
            <person name="Alioto T."/>
            <person name="Alioto T."/>
            <person name="Gomez Garrido J."/>
        </authorList>
    </citation>
    <scope>NUCLEOTIDE SEQUENCE [LARGE SCALE GENOMIC DNA]</scope>
</reference>
<evidence type="ECO:0000256" key="2">
    <source>
        <dbReference type="SAM" id="MobiDB-lite"/>
    </source>
</evidence>
<evidence type="ECO:0000256" key="1">
    <source>
        <dbReference type="SAM" id="Coils"/>
    </source>
</evidence>
<name>A0A8S1BYA3_9INSE</name>